<name>V2WT00_MONRO</name>
<evidence type="ECO:0000313" key="2">
    <source>
        <dbReference type="Proteomes" id="UP000017559"/>
    </source>
</evidence>
<accession>V2WT00</accession>
<dbReference type="InterPro" id="IPR032567">
    <property type="entry name" value="RTL1-rel"/>
</dbReference>
<dbReference type="PANTHER" id="PTHR15503">
    <property type="entry name" value="LDOC1 RELATED"/>
    <property type="match status" value="1"/>
</dbReference>
<reference evidence="1 2" key="1">
    <citation type="journal article" date="2014" name="BMC Genomics">
        <title>Genome and secretome analysis of the hemibiotrophic fungal pathogen, Moniliophthora roreri, which causes frosty pod rot disease of cacao: mechanisms of the biotrophic and necrotrophic phases.</title>
        <authorList>
            <person name="Meinhardt L.W."/>
            <person name="Costa G.G.L."/>
            <person name="Thomazella D.P.T."/>
            <person name="Teixeira P.J.P.L."/>
            <person name="Carazzolle M.F."/>
            <person name="Schuster S.C."/>
            <person name="Carlson J.E."/>
            <person name="Guiltinan M.J."/>
            <person name="Mieczkowski P."/>
            <person name="Farmer A."/>
            <person name="Ramaraj T."/>
            <person name="Crozier J."/>
            <person name="Davis R.E."/>
            <person name="Shao J."/>
            <person name="Melnick R.L."/>
            <person name="Pereira G.A.G."/>
            <person name="Bailey B.A."/>
        </authorList>
    </citation>
    <scope>NUCLEOTIDE SEQUENCE [LARGE SCALE GENOMIC DNA]</scope>
    <source>
        <strain evidence="1 2">MCA 2997</strain>
    </source>
</reference>
<dbReference type="PANTHER" id="PTHR15503:SF22">
    <property type="entry name" value="TRANSPOSON TY3-I GAG POLYPROTEIN"/>
    <property type="match status" value="1"/>
</dbReference>
<gene>
    <name evidence="1" type="ORF">Moror_11101</name>
</gene>
<dbReference type="EMBL" id="AWSO01001485">
    <property type="protein sequence ID" value="ESK83646.1"/>
    <property type="molecule type" value="Genomic_DNA"/>
</dbReference>
<organism evidence="1 2">
    <name type="scientific">Moniliophthora roreri (strain MCA 2997)</name>
    <name type="common">Cocoa frosty pod rot fungus</name>
    <name type="synonym">Crinipellis roreri</name>
    <dbReference type="NCBI Taxonomy" id="1381753"/>
    <lineage>
        <taxon>Eukaryota</taxon>
        <taxon>Fungi</taxon>
        <taxon>Dikarya</taxon>
        <taxon>Basidiomycota</taxon>
        <taxon>Agaricomycotina</taxon>
        <taxon>Agaricomycetes</taxon>
        <taxon>Agaricomycetidae</taxon>
        <taxon>Agaricales</taxon>
        <taxon>Marasmiineae</taxon>
        <taxon>Marasmiaceae</taxon>
        <taxon>Moniliophthora</taxon>
    </lineage>
</organism>
<protein>
    <submittedName>
        <fullName evidence="1">Pro-pol protein</fullName>
    </submittedName>
</protein>
<dbReference type="Gene3D" id="3.10.10.10">
    <property type="entry name" value="HIV Type 1 Reverse Transcriptase, subunit A, domain 1"/>
    <property type="match status" value="1"/>
</dbReference>
<keyword evidence="2" id="KW-1185">Reference proteome</keyword>
<evidence type="ECO:0000313" key="1">
    <source>
        <dbReference type="EMBL" id="ESK83646.1"/>
    </source>
</evidence>
<comment type="caution">
    <text evidence="1">The sequence shown here is derived from an EMBL/GenBank/DDBJ whole genome shotgun (WGS) entry which is preliminary data.</text>
</comment>
<proteinExistence type="predicted"/>
<dbReference type="AlphaFoldDB" id="V2WT00"/>
<dbReference type="OrthoDB" id="3262920at2759"/>
<dbReference type="HOGENOM" id="CLU_000384_42_4_1"/>
<dbReference type="Proteomes" id="UP000017559">
    <property type="component" value="Unassembled WGS sequence"/>
</dbReference>
<dbReference type="InterPro" id="IPR043502">
    <property type="entry name" value="DNA/RNA_pol_sf"/>
</dbReference>
<dbReference type="SUPFAM" id="SSF56672">
    <property type="entry name" value="DNA/RNA polymerases"/>
    <property type="match status" value="1"/>
</dbReference>
<dbReference type="KEGG" id="mrr:Moror_11101"/>
<sequence>MLAHSQEEKKKPIEELVPEYLLEYKRQFEKHASEQFSESQSYNHAIELIPRTDTLNCKVYPLSPIEQKLQEEFLSDNLRKKYIRPSKSPMASPFFFVLKKEKGAF</sequence>